<gene>
    <name evidence="8" type="ORF">GSLYS_00004411001</name>
</gene>
<dbReference type="Proteomes" id="UP001497497">
    <property type="component" value="Unassembled WGS sequence"/>
</dbReference>
<dbReference type="SUPFAM" id="SSF57501">
    <property type="entry name" value="Cystine-knot cytokines"/>
    <property type="match status" value="1"/>
</dbReference>
<dbReference type="InterPro" id="IPR001839">
    <property type="entry name" value="TGF-b_C"/>
</dbReference>
<dbReference type="PROSITE" id="PS51362">
    <property type="entry name" value="TGF_BETA_2"/>
    <property type="match status" value="1"/>
</dbReference>
<evidence type="ECO:0000256" key="5">
    <source>
        <dbReference type="ARBA" id="ARBA00023157"/>
    </source>
</evidence>
<evidence type="ECO:0000313" key="8">
    <source>
        <dbReference type="EMBL" id="CAL1530278.1"/>
    </source>
</evidence>
<keyword evidence="9" id="KW-1185">Reference proteome</keyword>
<dbReference type="GO" id="GO:0005125">
    <property type="term" value="F:cytokine activity"/>
    <property type="evidence" value="ECO:0007669"/>
    <property type="project" value="TreeGrafter"/>
</dbReference>
<evidence type="ECO:0000313" key="9">
    <source>
        <dbReference type="Proteomes" id="UP001497497"/>
    </source>
</evidence>
<dbReference type="AlphaFoldDB" id="A0AAV2HE01"/>
<evidence type="ECO:0000256" key="4">
    <source>
        <dbReference type="ARBA" id="ARBA00023030"/>
    </source>
</evidence>
<dbReference type="Pfam" id="PF00019">
    <property type="entry name" value="TGF_beta"/>
    <property type="match status" value="1"/>
</dbReference>
<evidence type="ECO:0000256" key="2">
    <source>
        <dbReference type="ARBA" id="ARBA00006656"/>
    </source>
</evidence>
<sequence>MKSALLRMRVNVQKNLLDHDKNGSPKSVTVSLYVKRIADTDNAPIQDSHSVFVGSFPVHLQTKSVEIPLNTGLLSHLLDLKDQRIVFTVAIGSGEKESDNVVDDINGERDFTSIELSPGYNLTRPAERHTEFGPRIDVSHAVLEVSTVTKDLRRSRGKRQTKEASCQDNLCCRNSIYITFKEIGWDDWVLAPDGYTAYFCKGDCPHRYKSASTFSGIKGLLHLRKPSVVPGPTCAASGYTYLTLLHYDEDDELVSTNYPEMVVTGCRCY</sequence>
<dbReference type="Gene3D" id="2.10.90.10">
    <property type="entry name" value="Cystine-knot cytokines"/>
    <property type="match status" value="1"/>
</dbReference>
<dbReference type="EMBL" id="CAXITT010000066">
    <property type="protein sequence ID" value="CAL1530278.1"/>
    <property type="molecule type" value="Genomic_DNA"/>
</dbReference>
<dbReference type="PANTHER" id="PTHR11848:SF78">
    <property type="entry name" value="GROWTH_DIFFERENTIATION FACTOR 15"/>
    <property type="match status" value="1"/>
</dbReference>
<keyword evidence="4 6" id="KW-0339">Growth factor</keyword>
<evidence type="ECO:0000259" key="7">
    <source>
        <dbReference type="PROSITE" id="PS51362"/>
    </source>
</evidence>
<dbReference type="CDD" id="cd19376">
    <property type="entry name" value="TGF_beta_GDF15"/>
    <property type="match status" value="1"/>
</dbReference>
<protein>
    <recommendedName>
        <fullName evidence="7">TGF-beta family profile domain-containing protein</fullName>
    </recommendedName>
</protein>
<dbReference type="InterPro" id="IPR017948">
    <property type="entry name" value="TGFb_CS"/>
</dbReference>
<dbReference type="PROSITE" id="PS00250">
    <property type="entry name" value="TGF_BETA_1"/>
    <property type="match status" value="1"/>
</dbReference>
<dbReference type="GO" id="GO:0005615">
    <property type="term" value="C:extracellular space"/>
    <property type="evidence" value="ECO:0007669"/>
    <property type="project" value="TreeGrafter"/>
</dbReference>
<accession>A0AAV2HE01</accession>
<reference evidence="8 9" key="1">
    <citation type="submission" date="2024-04" db="EMBL/GenBank/DDBJ databases">
        <authorList>
            <consortium name="Genoscope - CEA"/>
            <person name="William W."/>
        </authorList>
    </citation>
    <scope>NUCLEOTIDE SEQUENCE [LARGE SCALE GENOMIC DNA]</scope>
</reference>
<keyword evidence="5" id="KW-1015">Disulfide bond</keyword>
<comment type="caution">
    <text evidence="8">The sequence shown here is derived from an EMBL/GenBank/DDBJ whole genome shotgun (WGS) entry which is preliminary data.</text>
</comment>
<evidence type="ECO:0000256" key="6">
    <source>
        <dbReference type="RuleBase" id="RU000354"/>
    </source>
</evidence>
<organism evidence="8 9">
    <name type="scientific">Lymnaea stagnalis</name>
    <name type="common">Great pond snail</name>
    <name type="synonym">Helix stagnalis</name>
    <dbReference type="NCBI Taxonomy" id="6523"/>
    <lineage>
        <taxon>Eukaryota</taxon>
        <taxon>Metazoa</taxon>
        <taxon>Spiralia</taxon>
        <taxon>Lophotrochozoa</taxon>
        <taxon>Mollusca</taxon>
        <taxon>Gastropoda</taxon>
        <taxon>Heterobranchia</taxon>
        <taxon>Euthyneura</taxon>
        <taxon>Panpulmonata</taxon>
        <taxon>Hygrophila</taxon>
        <taxon>Lymnaeoidea</taxon>
        <taxon>Lymnaeidae</taxon>
        <taxon>Lymnaea</taxon>
    </lineage>
</organism>
<name>A0AAV2HE01_LYMST</name>
<evidence type="ECO:0000256" key="3">
    <source>
        <dbReference type="ARBA" id="ARBA00022525"/>
    </source>
</evidence>
<keyword evidence="3" id="KW-0964">Secreted</keyword>
<evidence type="ECO:0000256" key="1">
    <source>
        <dbReference type="ARBA" id="ARBA00004613"/>
    </source>
</evidence>
<proteinExistence type="inferred from homology"/>
<dbReference type="SMART" id="SM00204">
    <property type="entry name" value="TGFB"/>
    <property type="match status" value="1"/>
</dbReference>
<dbReference type="InterPro" id="IPR029034">
    <property type="entry name" value="Cystine-knot_cytokine"/>
</dbReference>
<dbReference type="GO" id="GO:0008083">
    <property type="term" value="F:growth factor activity"/>
    <property type="evidence" value="ECO:0007669"/>
    <property type="project" value="UniProtKB-KW"/>
</dbReference>
<comment type="similarity">
    <text evidence="2 6">Belongs to the TGF-beta family.</text>
</comment>
<comment type="subcellular location">
    <subcellularLocation>
        <location evidence="1">Secreted</location>
    </subcellularLocation>
</comment>
<dbReference type="InterPro" id="IPR015615">
    <property type="entry name" value="TGF-beta-rel"/>
</dbReference>
<dbReference type="PANTHER" id="PTHR11848">
    <property type="entry name" value="TGF-BETA FAMILY"/>
    <property type="match status" value="1"/>
</dbReference>
<feature type="domain" description="TGF-beta family profile" evidence="7">
    <location>
        <begin position="156"/>
        <end position="269"/>
    </location>
</feature>